<evidence type="ECO:0000313" key="4">
    <source>
        <dbReference type="Proteomes" id="UP000295135"/>
    </source>
</evidence>
<comment type="caution">
    <text evidence="3">The sequence shown here is derived from an EMBL/GenBank/DDBJ whole genome shotgun (WGS) entry which is preliminary data.</text>
</comment>
<dbReference type="InterPro" id="IPR044019">
    <property type="entry name" value="Cyanophycin_syn_N"/>
</dbReference>
<dbReference type="Gene3D" id="3.40.1190.10">
    <property type="entry name" value="Mur-like, catalytic domain"/>
    <property type="match status" value="1"/>
</dbReference>
<dbReference type="GO" id="GO:0005524">
    <property type="term" value="F:ATP binding"/>
    <property type="evidence" value="ECO:0007669"/>
    <property type="project" value="UniProtKB-UniRule"/>
</dbReference>
<dbReference type="PANTHER" id="PTHR21621:SF0">
    <property type="entry name" value="BETA-CITRYLGLUTAMATE SYNTHASE B-RELATED"/>
    <property type="match status" value="1"/>
</dbReference>
<dbReference type="Proteomes" id="UP000295135">
    <property type="component" value="Unassembled WGS sequence"/>
</dbReference>
<dbReference type="Pfam" id="PF18921">
    <property type="entry name" value="Cyanophycin_syn"/>
    <property type="match status" value="1"/>
</dbReference>
<keyword evidence="4" id="KW-1185">Reference proteome</keyword>
<protein>
    <submittedName>
        <fullName evidence="3">Cyanophycin synthetase</fullName>
    </submittedName>
</protein>
<name>A0A4R3JU88_9PROT</name>
<dbReference type="AlphaFoldDB" id="A0A4R3JU88"/>
<dbReference type="GO" id="GO:0005737">
    <property type="term" value="C:cytoplasm"/>
    <property type="evidence" value="ECO:0007669"/>
    <property type="project" value="TreeGrafter"/>
</dbReference>
<dbReference type="InterPro" id="IPR011761">
    <property type="entry name" value="ATP-grasp"/>
</dbReference>
<sequence>MTKRDIEFLRVTYLRGPNLWTYRPVLEAWVDIGDLEDSPSNTIPGFYERLTAWLPGLIEHRCGVGERGGFLLRLKEGTWPAHILEHVTIELQNLAGMRVGFGKARQTHVRGVYKVAVRTRHEALGRACLEAARDLVLAAIEDRPFDLAATLAPLREMADRYCLGPSTTAIVDAATERNIPAIRLTEGNLVQLGYGIHQHRIWTAETDRTSAIAEGIASDKDLTKTLLKGCGVPVPEGRVVQGPADAWEAAEEIGLPVAVKPVDANHGRGVSLDLKTRAEIEAAYALAEKEGSEVIVERFVPGNEHRLLVVGGRVVAAARGESAWVIGDGRSTVVELIDRQLNSDPRRGTTEDYPLNHILIDEDPAVRLELERQGLHADSVPAAGQKVLIQRNGNVAFDVTDQVHPSTRQIAGLAARVVGLDIAGIDLVVEDIARPLDEQGGAIVEVNAGPGLLMHLKPAEGKPQPVGRAIVDHLFPAGSDGRIPVIGIAGSEGGAVIGHLLSRLLQLTGKQVGLACSNGLYLNHRRVAAGDCTEWRLGQRLLRNRAVEAAIFENGPELILREGLAYDRCLVGIVTDIPGPEGFAEYYLQEPEQMYAVLRTQVDVVLAEGAAVLNADAPEVARLAELSDGAVIYYSQDPASPVLARHRAEGGWGLYAHGGRIMLTQGHEERLLVDLASLPPPGPTQAALTLSHALAGIAAAVALGLPAELIQAGIETYAPGQLGLGAPDGH</sequence>
<evidence type="ECO:0000259" key="2">
    <source>
        <dbReference type="PROSITE" id="PS50975"/>
    </source>
</evidence>
<reference evidence="3 4" key="1">
    <citation type="submission" date="2019-03" db="EMBL/GenBank/DDBJ databases">
        <title>Genomic Encyclopedia of Type Strains, Phase IV (KMG-IV): sequencing the most valuable type-strain genomes for metagenomic binning, comparative biology and taxonomic classification.</title>
        <authorList>
            <person name="Goeker M."/>
        </authorList>
    </citation>
    <scope>NUCLEOTIDE SEQUENCE [LARGE SCALE GENOMIC DNA]</scope>
    <source>
        <strain evidence="3 4">DSM 103923</strain>
    </source>
</reference>
<dbReference type="EMBL" id="SLZY01000011">
    <property type="protein sequence ID" value="TCS71174.1"/>
    <property type="molecule type" value="Genomic_DNA"/>
</dbReference>
<proteinExistence type="predicted"/>
<dbReference type="SUPFAM" id="SSF53623">
    <property type="entry name" value="MurD-like peptide ligases, catalytic domain"/>
    <property type="match status" value="1"/>
</dbReference>
<dbReference type="RefSeq" id="WP_126461658.1">
    <property type="nucleotide sequence ID" value="NZ_AP018721.1"/>
</dbReference>
<dbReference type="OrthoDB" id="9803907at2"/>
<dbReference type="NCBIfam" id="TIGR02068">
    <property type="entry name" value="cya_phycin_syn"/>
    <property type="match status" value="1"/>
</dbReference>
<evidence type="ECO:0000256" key="1">
    <source>
        <dbReference type="PROSITE-ProRule" id="PRU00409"/>
    </source>
</evidence>
<dbReference type="InterPro" id="IPR011810">
    <property type="entry name" value="Cya_phycin_syn"/>
</dbReference>
<dbReference type="GO" id="GO:0009432">
    <property type="term" value="P:SOS response"/>
    <property type="evidence" value="ECO:0007669"/>
    <property type="project" value="TreeGrafter"/>
</dbReference>
<keyword evidence="1" id="KW-0547">Nucleotide-binding</keyword>
<dbReference type="PROSITE" id="PS50975">
    <property type="entry name" value="ATP_GRASP"/>
    <property type="match status" value="1"/>
</dbReference>
<dbReference type="GO" id="GO:0046872">
    <property type="term" value="F:metal ion binding"/>
    <property type="evidence" value="ECO:0007669"/>
    <property type="project" value="InterPro"/>
</dbReference>
<dbReference type="Gene3D" id="3.30.470.20">
    <property type="entry name" value="ATP-grasp fold, B domain"/>
    <property type="match status" value="2"/>
</dbReference>
<organism evidence="3 4">
    <name type="scientific">Sulfuritortus calidifontis</name>
    <dbReference type="NCBI Taxonomy" id="1914471"/>
    <lineage>
        <taxon>Bacteria</taxon>
        <taxon>Pseudomonadati</taxon>
        <taxon>Pseudomonadota</taxon>
        <taxon>Betaproteobacteria</taxon>
        <taxon>Nitrosomonadales</taxon>
        <taxon>Thiobacillaceae</taxon>
        <taxon>Sulfuritortus</taxon>
    </lineage>
</organism>
<dbReference type="NCBIfam" id="NF010623">
    <property type="entry name" value="PRK14016.1"/>
    <property type="match status" value="1"/>
</dbReference>
<dbReference type="GO" id="GO:0018169">
    <property type="term" value="F:ribosomal S6-glutamic acid ligase activity"/>
    <property type="evidence" value="ECO:0007669"/>
    <property type="project" value="TreeGrafter"/>
</dbReference>
<feature type="domain" description="ATP-grasp" evidence="2">
    <location>
        <begin position="224"/>
        <end position="475"/>
    </location>
</feature>
<dbReference type="InterPro" id="IPR036565">
    <property type="entry name" value="Mur-like_cat_sf"/>
</dbReference>
<evidence type="ECO:0000313" key="3">
    <source>
        <dbReference type="EMBL" id="TCS71174.1"/>
    </source>
</evidence>
<dbReference type="PANTHER" id="PTHR21621">
    <property type="entry name" value="RIBOSOMAL PROTEIN S6 MODIFICATION PROTEIN"/>
    <property type="match status" value="1"/>
</dbReference>
<dbReference type="Pfam" id="PF13549">
    <property type="entry name" value="ATP-grasp_5"/>
    <property type="match status" value="1"/>
</dbReference>
<accession>A0A4R3JU88</accession>
<gene>
    <name evidence="3" type="ORF">EDC61_11153</name>
</gene>
<keyword evidence="1" id="KW-0067">ATP-binding</keyword>
<dbReference type="SUPFAM" id="SSF56059">
    <property type="entry name" value="Glutathione synthetase ATP-binding domain-like"/>
    <property type="match status" value="1"/>
</dbReference>